<reference evidence="1 2" key="1">
    <citation type="submission" date="2019-04" db="EMBL/GenBank/DDBJ databases">
        <title>Novel bacteriophages capable of disrupting biofilms from clinical strains of Aeromonas hydrophila with intrinsic antibiotic resistance.</title>
        <authorList>
            <person name="Kabwe M."/>
            <person name="Brown T.L."/>
            <person name="Speirs L."/>
            <person name="Ku H."/>
            <person name="Leach M."/>
            <person name="Chan H.T."/>
            <person name="Petrovski S."/>
            <person name="Lock P."/>
            <person name="Tucci J."/>
        </authorList>
    </citation>
    <scope>NUCLEOTIDE SEQUENCE [LARGE SCALE GENOMIC DNA]</scope>
</reference>
<accession>A0A514A001</accession>
<organism evidence="1 2">
    <name type="scientific">Aeromonas phage LAh_6</name>
    <dbReference type="NCBI Taxonomy" id="2591030"/>
    <lineage>
        <taxon>Viruses</taxon>
        <taxon>Duplodnaviria</taxon>
        <taxon>Heunggongvirae</taxon>
        <taxon>Uroviricota</taxon>
        <taxon>Caudoviricetes</taxon>
        <taxon>Grimontviridae</taxon>
        <taxon>Lahexavirus</taxon>
        <taxon>Lahexavirus LAh6</taxon>
    </lineage>
</organism>
<protein>
    <submittedName>
        <fullName evidence="1">Uncharacterized protein</fullName>
    </submittedName>
</protein>
<gene>
    <name evidence="1" type="ORF">LAh6_14</name>
</gene>
<dbReference type="Proteomes" id="UP000319466">
    <property type="component" value="Segment"/>
</dbReference>
<dbReference type="EMBL" id="MK838112">
    <property type="protein sequence ID" value="QDH46604.1"/>
    <property type="molecule type" value="Genomic_DNA"/>
</dbReference>
<evidence type="ECO:0000313" key="1">
    <source>
        <dbReference type="EMBL" id="QDH46604.1"/>
    </source>
</evidence>
<keyword evidence="2" id="KW-1185">Reference proteome</keyword>
<proteinExistence type="predicted"/>
<evidence type="ECO:0000313" key="2">
    <source>
        <dbReference type="Proteomes" id="UP000319466"/>
    </source>
</evidence>
<sequence length="66" mass="7536">MQFIIGLFIKAVMSFGVKLLTTLASELMIEWAFFKIAEAIAKSTVTPHDDEWVQKIKQVYEDGKTK</sequence>
<name>A0A514A001_9CAUD</name>